<feature type="domain" description="ABC transporter" evidence="5">
    <location>
        <begin position="4"/>
        <end position="236"/>
    </location>
</feature>
<dbReference type="Proteomes" id="UP000426857">
    <property type="component" value="Chromosome"/>
</dbReference>
<dbReference type="Pfam" id="PF00005">
    <property type="entry name" value="ABC_tran"/>
    <property type="match status" value="1"/>
</dbReference>
<evidence type="ECO:0000256" key="1">
    <source>
        <dbReference type="ARBA" id="ARBA00022448"/>
    </source>
</evidence>
<dbReference type="Gene3D" id="3.40.50.300">
    <property type="entry name" value="P-loop containing nucleotide triphosphate hydrolases"/>
    <property type="match status" value="1"/>
</dbReference>
<dbReference type="GO" id="GO:0016887">
    <property type="term" value="F:ATP hydrolysis activity"/>
    <property type="evidence" value="ECO:0007669"/>
    <property type="project" value="InterPro"/>
</dbReference>
<dbReference type="SMART" id="SM00382">
    <property type="entry name" value="AAA"/>
    <property type="match status" value="1"/>
</dbReference>
<evidence type="ECO:0000313" key="6">
    <source>
        <dbReference type="EMBL" id="QGS35212.1"/>
    </source>
</evidence>
<dbReference type="GO" id="GO:0005524">
    <property type="term" value="F:ATP binding"/>
    <property type="evidence" value="ECO:0007669"/>
    <property type="project" value="UniProtKB-KW"/>
</dbReference>
<proteinExistence type="predicted"/>
<dbReference type="RefSeq" id="WP_155870065.1">
    <property type="nucleotide sequence ID" value="NZ_CP046322.1"/>
</dbReference>
<dbReference type="PANTHER" id="PTHR42794">
    <property type="entry name" value="HEMIN IMPORT ATP-BINDING PROTEIN HMUV"/>
    <property type="match status" value="1"/>
</dbReference>
<evidence type="ECO:0000313" key="7">
    <source>
        <dbReference type="Proteomes" id="UP000426857"/>
    </source>
</evidence>
<dbReference type="KEGG" id="cxe:FOB82_09965"/>
<keyword evidence="2" id="KW-0547">Nucleotide-binding</keyword>
<evidence type="ECO:0000256" key="3">
    <source>
        <dbReference type="ARBA" id="ARBA00022840"/>
    </source>
</evidence>
<evidence type="ECO:0000256" key="4">
    <source>
        <dbReference type="ARBA" id="ARBA00022967"/>
    </source>
</evidence>
<dbReference type="InterPro" id="IPR027417">
    <property type="entry name" value="P-loop_NTPase"/>
</dbReference>
<reference evidence="6 7" key="1">
    <citation type="submission" date="2019-11" db="EMBL/GenBank/DDBJ databases">
        <title>FDA dAtabase for Regulatory Grade micrObial Sequences (FDA-ARGOS): Supporting development and validation of Infectious Disease Dx tests.</title>
        <authorList>
            <person name="Kerrigan L."/>
            <person name="Long C."/>
            <person name="Tallon L."/>
            <person name="Sadzewicz L."/>
            <person name="Vavikolanu K."/>
            <person name="Mehta A."/>
            <person name="Aluvathingal J."/>
            <person name="Nadendla S."/>
            <person name="Yan Y."/>
            <person name="Sichtig H."/>
        </authorList>
    </citation>
    <scope>NUCLEOTIDE SEQUENCE [LARGE SCALE GENOMIC DNA]</scope>
    <source>
        <strain evidence="6 7">FDAARGOS_674</strain>
    </source>
</reference>
<keyword evidence="1" id="KW-0813">Transport</keyword>
<evidence type="ECO:0000259" key="5">
    <source>
        <dbReference type="PROSITE" id="PS50893"/>
    </source>
</evidence>
<organism evidence="6 7">
    <name type="scientific">Corynebacterium xerosis</name>
    <dbReference type="NCBI Taxonomy" id="1725"/>
    <lineage>
        <taxon>Bacteria</taxon>
        <taxon>Bacillati</taxon>
        <taxon>Actinomycetota</taxon>
        <taxon>Actinomycetes</taxon>
        <taxon>Mycobacteriales</taxon>
        <taxon>Corynebacteriaceae</taxon>
        <taxon>Corynebacterium</taxon>
    </lineage>
</organism>
<protein>
    <submittedName>
        <fullName evidence="6">ATP-binding cassette domain-containing protein</fullName>
    </submittedName>
</protein>
<name>A0A6B8TPH9_9CORY</name>
<dbReference type="EMBL" id="CP046322">
    <property type="protein sequence ID" value="QGS35212.1"/>
    <property type="molecule type" value="Genomic_DNA"/>
</dbReference>
<dbReference type="SUPFAM" id="SSF52540">
    <property type="entry name" value="P-loop containing nucleoside triphosphate hydrolases"/>
    <property type="match status" value="1"/>
</dbReference>
<keyword evidence="3 6" id="KW-0067">ATP-binding</keyword>
<accession>A0A6B8TPH9</accession>
<gene>
    <name evidence="6" type="ORF">FOB82_09965</name>
</gene>
<dbReference type="AlphaFoldDB" id="A0A6B8TPH9"/>
<dbReference type="PROSITE" id="PS50893">
    <property type="entry name" value="ABC_TRANSPORTER_2"/>
    <property type="match status" value="1"/>
</dbReference>
<evidence type="ECO:0000256" key="2">
    <source>
        <dbReference type="ARBA" id="ARBA00022741"/>
    </source>
</evidence>
<dbReference type="FunFam" id="3.40.50.300:FF:000134">
    <property type="entry name" value="Iron-enterobactin ABC transporter ATP-binding protein"/>
    <property type="match status" value="1"/>
</dbReference>
<dbReference type="InterPro" id="IPR003439">
    <property type="entry name" value="ABC_transporter-like_ATP-bd"/>
</dbReference>
<dbReference type="PANTHER" id="PTHR42794:SF1">
    <property type="entry name" value="HEMIN IMPORT ATP-BINDING PROTEIN HMUV"/>
    <property type="match status" value="1"/>
</dbReference>
<keyword evidence="4" id="KW-1278">Translocase</keyword>
<dbReference type="CDD" id="cd03214">
    <property type="entry name" value="ABC_Iron-Siderophores_B12_Hemin"/>
    <property type="match status" value="1"/>
</dbReference>
<sequence>MAGFEVRGVAVNMGKRRLLTGVDFSAEPGALTAVVGVNGVGKSTLLRALAGITAPAEGHVCIDGADLHGMRPKDRARLVGYVAQDERPPGELTVAEFVALGRLPHMRPWDLGGQDEHEAVTAALEAMAVLDLAGAMCDQLSGGQVRRVVLARVLAQEARILLLDEPTNHLDVHHQLHLLDMLHDTGKTVVANVHDLDLAMARFDRVVVLHGEGVLAEGIPEEVLGPETLRRAFQVNGTVVRDVGSSPHLIIEGL</sequence>
<dbReference type="InterPro" id="IPR003593">
    <property type="entry name" value="AAA+_ATPase"/>
</dbReference>